<dbReference type="GO" id="GO:0006427">
    <property type="term" value="P:histidyl-tRNA aminoacylation"/>
    <property type="evidence" value="ECO:0007669"/>
    <property type="project" value="TreeGrafter"/>
</dbReference>
<feature type="binding site" evidence="9">
    <location>
        <position position="125"/>
    </location>
    <ligand>
        <name>L-histidine</name>
        <dbReference type="ChEBI" id="CHEBI:57595"/>
    </ligand>
</feature>
<comment type="similarity">
    <text evidence="3 8">Belongs to the class-II aminoacyl-tRNA synthetase family. HisZ subfamily.</text>
</comment>
<feature type="binding site" evidence="9">
    <location>
        <position position="129"/>
    </location>
    <ligand>
        <name>L-histidine</name>
        <dbReference type="ChEBI" id="CHEBI:57595"/>
    </ligand>
</feature>
<keyword evidence="6 8" id="KW-0963">Cytoplasm</keyword>
<keyword evidence="11" id="KW-0808">Transferase</keyword>
<dbReference type="RefSeq" id="WP_273439577.1">
    <property type="nucleotide sequence ID" value="NZ_PKUN01000019.1"/>
</dbReference>
<keyword evidence="8" id="KW-0028">Amino-acid biosynthesis</keyword>
<dbReference type="NCBIfam" id="TIGR00443">
    <property type="entry name" value="hisZ_biosyn_reg"/>
    <property type="match status" value="1"/>
</dbReference>
<feature type="domain" description="Class II Histidinyl-tRNA synthetase (HisRS)-like catalytic core" evidence="10">
    <location>
        <begin position="11"/>
        <end position="321"/>
    </location>
</feature>
<dbReference type="InterPro" id="IPR041715">
    <property type="entry name" value="HisRS-like_core"/>
</dbReference>
<reference evidence="11 12" key="1">
    <citation type="submission" date="2017-11" db="EMBL/GenBank/DDBJ databases">
        <title>Genome-resolved metagenomics identifies genetic mobility, metabolic interactions, and unexpected diversity in perchlorate-reducing communities.</title>
        <authorList>
            <person name="Barnum T.P."/>
            <person name="Figueroa I.A."/>
            <person name="Carlstrom C.I."/>
            <person name="Lucas L.N."/>
            <person name="Engelbrektson A.L."/>
            <person name="Coates J.D."/>
        </authorList>
    </citation>
    <scope>NUCLEOTIDE SEQUENCE [LARGE SCALE GENOMIC DNA]</scope>
    <source>
        <strain evidence="11">BM301</strain>
    </source>
</reference>
<accession>A0A2N6CVN7</accession>
<name>A0A2N6CVN7_9GAMM</name>
<feature type="binding site" evidence="9">
    <location>
        <begin position="82"/>
        <end position="84"/>
    </location>
    <ligand>
        <name>L-histidine</name>
        <dbReference type="ChEBI" id="CHEBI:57595"/>
    </ligand>
</feature>
<evidence type="ECO:0000256" key="3">
    <source>
        <dbReference type="ARBA" id="ARBA00005539"/>
    </source>
</evidence>
<dbReference type="SUPFAM" id="SSF55681">
    <property type="entry name" value="Class II aaRS and biotin synthetases"/>
    <property type="match status" value="1"/>
</dbReference>
<dbReference type="HAMAP" id="MF_00125">
    <property type="entry name" value="HisZ"/>
    <property type="match status" value="1"/>
</dbReference>
<dbReference type="GO" id="GO:0005737">
    <property type="term" value="C:cytoplasm"/>
    <property type="evidence" value="ECO:0007669"/>
    <property type="project" value="UniProtKB-SubCell"/>
</dbReference>
<dbReference type="NCBIfam" id="NF009086">
    <property type="entry name" value="PRK12421.1"/>
    <property type="match status" value="1"/>
</dbReference>
<evidence type="ECO:0000256" key="7">
    <source>
        <dbReference type="ARBA" id="ARBA00025246"/>
    </source>
</evidence>
<comment type="function">
    <text evidence="7 8">Required for the first step of histidine biosynthesis. May allow the feedback regulation of ATP phosphoribosyltransferase activity by histidine.</text>
</comment>
<comment type="miscellaneous">
    <text evidence="8">This function is generally fulfilled by the C-terminal part of HisG, which is missing in some bacteria such as this one.</text>
</comment>
<dbReference type="UniPathway" id="UPA00031">
    <property type="reaction ID" value="UER00006"/>
</dbReference>
<keyword evidence="11" id="KW-0328">Glycosyltransferase</keyword>
<evidence type="ECO:0000313" key="12">
    <source>
        <dbReference type="Proteomes" id="UP000235015"/>
    </source>
</evidence>
<evidence type="ECO:0000256" key="2">
    <source>
        <dbReference type="ARBA" id="ARBA00004667"/>
    </source>
</evidence>
<dbReference type="AlphaFoldDB" id="A0A2N6CVN7"/>
<dbReference type="STRING" id="1111735.GCA_000428045_02441"/>
<evidence type="ECO:0000313" key="11">
    <source>
        <dbReference type="EMBL" id="PLX61278.1"/>
    </source>
</evidence>
<evidence type="ECO:0000256" key="8">
    <source>
        <dbReference type="HAMAP-Rule" id="MF_00125"/>
    </source>
</evidence>
<dbReference type="PANTHER" id="PTHR43707:SF1">
    <property type="entry name" value="HISTIDINE--TRNA LIGASE, MITOCHONDRIAL-RELATED"/>
    <property type="match status" value="1"/>
</dbReference>
<evidence type="ECO:0000256" key="1">
    <source>
        <dbReference type="ARBA" id="ARBA00004496"/>
    </source>
</evidence>
<organism evidence="11 12">
    <name type="scientific">Sedimenticola selenatireducens</name>
    <dbReference type="NCBI Taxonomy" id="191960"/>
    <lineage>
        <taxon>Bacteria</taxon>
        <taxon>Pseudomonadati</taxon>
        <taxon>Pseudomonadota</taxon>
        <taxon>Gammaproteobacteria</taxon>
        <taxon>Chromatiales</taxon>
        <taxon>Sedimenticolaceae</taxon>
        <taxon>Sedimenticola</taxon>
    </lineage>
</organism>
<dbReference type="PANTHER" id="PTHR43707">
    <property type="entry name" value="HISTIDYL-TRNA SYNTHETASE"/>
    <property type="match status" value="1"/>
</dbReference>
<feature type="binding site" evidence="9">
    <location>
        <position position="271"/>
    </location>
    <ligand>
        <name>L-histidine</name>
        <dbReference type="ChEBI" id="CHEBI:57595"/>
    </ligand>
</feature>
<dbReference type="GO" id="GO:0016757">
    <property type="term" value="F:glycosyltransferase activity"/>
    <property type="evidence" value="ECO:0007669"/>
    <property type="project" value="UniProtKB-KW"/>
</dbReference>
<dbReference type="NCBIfam" id="NF008935">
    <property type="entry name" value="PRK12292.1-1"/>
    <property type="match status" value="1"/>
</dbReference>
<comment type="subunit">
    <text evidence="4 8">Heteromultimer composed of HisG and HisZ subunits.</text>
</comment>
<evidence type="ECO:0000256" key="6">
    <source>
        <dbReference type="ARBA" id="ARBA00022490"/>
    </source>
</evidence>
<dbReference type="Pfam" id="PF13393">
    <property type="entry name" value="tRNA-synt_His"/>
    <property type="match status" value="1"/>
</dbReference>
<dbReference type="InterPro" id="IPR045864">
    <property type="entry name" value="aa-tRNA-synth_II/BPL/LPL"/>
</dbReference>
<comment type="pathway">
    <text evidence="2 8">Amino-acid biosynthesis; L-histidine biosynthesis; L-histidine from 5-phospho-alpha-D-ribose 1-diphosphate: step 1/9.</text>
</comment>
<dbReference type="GO" id="GO:0004821">
    <property type="term" value="F:histidine-tRNA ligase activity"/>
    <property type="evidence" value="ECO:0007669"/>
    <property type="project" value="TreeGrafter"/>
</dbReference>
<comment type="subcellular location">
    <subcellularLocation>
        <location evidence="1 8">Cytoplasm</location>
    </subcellularLocation>
</comment>
<evidence type="ECO:0000256" key="9">
    <source>
        <dbReference type="PIRSR" id="PIRSR001549-1"/>
    </source>
</evidence>
<dbReference type="Gene3D" id="3.30.930.10">
    <property type="entry name" value="Bira Bifunctional Protein, Domain 2"/>
    <property type="match status" value="1"/>
</dbReference>
<keyword evidence="8" id="KW-0368">Histidine biosynthesis</keyword>
<evidence type="ECO:0000256" key="4">
    <source>
        <dbReference type="ARBA" id="ARBA00011496"/>
    </source>
</evidence>
<dbReference type="EMBL" id="PKUN01000019">
    <property type="protein sequence ID" value="PLX61278.1"/>
    <property type="molecule type" value="Genomic_DNA"/>
</dbReference>
<dbReference type="InterPro" id="IPR004517">
    <property type="entry name" value="HisZ"/>
</dbReference>
<dbReference type="PIRSF" id="PIRSF001549">
    <property type="entry name" value="His-tRNA_synth"/>
    <property type="match status" value="1"/>
</dbReference>
<dbReference type="GO" id="GO:0000105">
    <property type="term" value="P:L-histidine biosynthetic process"/>
    <property type="evidence" value="ECO:0007669"/>
    <property type="project" value="UniProtKB-UniRule"/>
</dbReference>
<sequence>MNNAHWLLQEGIDELLPPKALQLERIRRDLLDLFDSWGYDLVQPPIIEYLESLLTGTGGDLDLRTFKLTDQITGRTLGIRADITPQAARIDAHQLRREAPTRLCYVGTVLNTRNDDFAGSRSPLQIGAELYGHSGVESDHEILCLMLKALERAGIDNVYLDLGHVGIFRALAQESGLDKQQELALFDALQRKAVPEIEALLDGCELEDDARRRLASLASLSGDDALERARKSLAGAGAEVQSALEQLERLAALLVERRPDVPVHFDLAELRGYHYHTGVVFAAFVSGLGQEIARGGRYDDIGKLFGRARPACGFSADLKMLMRLGSAKNLNETTGIFAPAEDASALRQRVEELRAEGRRVVIALPGQTGDAGTMYCGEALVKQGDNWVVKTL</sequence>
<dbReference type="CDD" id="cd00773">
    <property type="entry name" value="HisRS-like_core"/>
    <property type="match status" value="1"/>
</dbReference>
<proteinExistence type="inferred from homology"/>
<gene>
    <name evidence="8" type="primary">hisZ</name>
    <name evidence="11" type="ORF">C0630_11485</name>
</gene>
<protein>
    <recommendedName>
        <fullName evidence="5 8">ATP phosphoribosyltransferase regulatory subunit</fullName>
    </recommendedName>
</protein>
<dbReference type="Proteomes" id="UP000235015">
    <property type="component" value="Unassembled WGS sequence"/>
</dbReference>
<evidence type="ECO:0000256" key="5">
    <source>
        <dbReference type="ARBA" id="ARBA00020397"/>
    </source>
</evidence>
<evidence type="ECO:0000259" key="10">
    <source>
        <dbReference type="Pfam" id="PF13393"/>
    </source>
</evidence>
<comment type="caution">
    <text evidence="11">The sequence shown here is derived from an EMBL/GenBank/DDBJ whole genome shotgun (WGS) entry which is preliminary data.</text>
</comment>
<dbReference type="InterPro" id="IPR004516">
    <property type="entry name" value="HisRS/HisZ"/>
</dbReference>